<organism evidence="2 3">
    <name type="scientific">Aphanomyces stellatus</name>
    <dbReference type="NCBI Taxonomy" id="120398"/>
    <lineage>
        <taxon>Eukaryota</taxon>
        <taxon>Sar</taxon>
        <taxon>Stramenopiles</taxon>
        <taxon>Oomycota</taxon>
        <taxon>Saprolegniomycetes</taxon>
        <taxon>Saprolegniales</taxon>
        <taxon>Verrucalvaceae</taxon>
        <taxon>Aphanomyces</taxon>
    </lineage>
</organism>
<reference evidence="1" key="2">
    <citation type="submission" date="2019-06" db="EMBL/GenBank/DDBJ databases">
        <title>Genomics analysis of Aphanomyces spp. identifies a new class of oomycete effector associated with host adaptation.</title>
        <authorList>
            <person name="Gaulin E."/>
        </authorList>
    </citation>
    <scope>NUCLEOTIDE SEQUENCE</scope>
    <source>
        <strain evidence="1">CBS 578.67</strain>
    </source>
</reference>
<keyword evidence="3" id="KW-1185">Reference proteome</keyword>
<dbReference type="OrthoDB" id="67358at2759"/>
<sequence length="864" mass="96678">MQSTRVLEPATPVRTIRRGTITSTPRGAWSDPFFTVDEDLFLVRQRCFAPPRFGSDAEFRHAFCTHFQTERSTAQLAKRFAQLAASSPHHGILRMYVSTLLATGDGDVLTREMVKPDFVEFVDMAGQLKEILDAQQRGDEVDMPATEMDSIHLEVVSKRFSPYELDVSKHELRKCSNVVDRFLQHAADAANRFYSNGTLTYHPAAGASRERLILTDDVAAYDKVNCYKHLSQPIVQRLVLFAKDDHTVERRLVLADEYERVEKTNRLCSDEINGLYASEIERYVGALDDAKQREVEKTTAFLDQALADDMQALQAMHVATVENERARIHAKYADRRETLVRRIEAERTKAMEMYRDSMEITLLQIEHAMAVNAQQVDAVFGTSECLLQLLILAEDLDCKKLRKSCVNYLTEPGRFLQFALRRELTCPLMAENTILALLQHLSDEDAKALRDCCGFAFHDLLLREVHTRLIALTKELEALPNAALRDVMRLATDKATPAVDRTRDTTKLGLASRAYPQVLTKELQRRREFSRVKLNASLLSNHVSITDDDLVLELESTHRYCTAVATKQRSAGELGRWMFEARVEELDPVGGSVAIGWEVPRSALQWGPSDVNPAANVASPVSPRGLMARFGERKGYGMVLPGLTPSDDGKNFGILWQSDASLSTDAGMGILYINGKQHSGVPCFHRGDVVGCAIDQDATEPFVEFYLNGQLVLPVEVPEPGAAELKHAALLGRQDHHHQVAVIHRKLLLESANYALVPAVTLFSSHEPNARVRFNFRGNFEFPIRGYDPYGAELLDLLELANEGGISDPIVALPLCRTSLSAEDLAAQLAARTSARRASNSPERAVLKRRQSTTRIIQLSEMNE</sequence>
<evidence type="ECO:0000313" key="3">
    <source>
        <dbReference type="Proteomes" id="UP000332933"/>
    </source>
</evidence>
<proteinExistence type="predicted"/>
<dbReference type="InterPro" id="IPR043136">
    <property type="entry name" value="B30.2/SPRY_sf"/>
</dbReference>
<protein>
    <submittedName>
        <fullName evidence="2">Aste57867_15447 protein</fullName>
    </submittedName>
</protein>
<dbReference type="EMBL" id="CAADRA010005700">
    <property type="protein sequence ID" value="VFT92249.1"/>
    <property type="molecule type" value="Genomic_DNA"/>
</dbReference>
<evidence type="ECO:0000313" key="1">
    <source>
        <dbReference type="EMBL" id="KAF0693582.1"/>
    </source>
</evidence>
<dbReference type="AlphaFoldDB" id="A0A485L357"/>
<gene>
    <name evidence="2" type="primary">Aste57867_15447</name>
    <name evidence="1" type="ORF">As57867_015391</name>
    <name evidence="2" type="ORF">ASTE57867_15447</name>
</gene>
<dbReference type="EMBL" id="VJMH01005679">
    <property type="protein sequence ID" value="KAF0693582.1"/>
    <property type="molecule type" value="Genomic_DNA"/>
</dbReference>
<name>A0A485L357_9STRA</name>
<dbReference type="Proteomes" id="UP000332933">
    <property type="component" value="Unassembled WGS sequence"/>
</dbReference>
<evidence type="ECO:0000313" key="2">
    <source>
        <dbReference type="EMBL" id="VFT92249.1"/>
    </source>
</evidence>
<accession>A0A485L357</accession>
<dbReference type="Gene3D" id="2.60.120.920">
    <property type="match status" value="1"/>
</dbReference>
<reference evidence="2 3" key="1">
    <citation type="submission" date="2019-03" db="EMBL/GenBank/DDBJ databases">
        <authorList>
            <person name="Gaulin E."/>
            <person name="Dumas B."/>
        </authorList>
    </citation>
    <scope>NUCLEOTIDE SEQUENCE [LARGE SCALE GENOMIC DNA]</scope>
    <source>
        <strain evidence="2">CBS 568.67</strain>
    </source>
</reference>